<dbReference type="Gene3D" id="3.40.50.300">
    <property type="entry name" value="P-loop containing nucleotide triphosphate hydrolases"/>
    <property type="match status" value="1"/>
</dbReference>
<dbReference type="InterPro" id="IPR017871">
    <property type="entry name" value="ABC_transporter-like_CS"/>
</dbReference>
<dbReference type="PROSITE" id="PS00211">
    <property type="entry name" value="ABC_TRANSPORTER_1"/>
    <property type="match status" value="1"/>
</dbReference>
<keyword evidence="3 5" id="KW-0067">ATP-binding</keyword>
<feature type="domain" description="ABC transporter" evidence="4">
    <location>
        <begin position="2"/>
        <end position="236"/>
    </location>
</feature>
<organism evidence="5 6">
    <name type="scientific">Nannocystis pusilla</name>
    <dbReference type="NCBI Taxonomy" id="889268"/>
    <lineage>
        <taxon>Bacteria</taxon>
        <taxon>Pseudomonadati</taxon>
        <taxon>Myxococcota</taxon>
        <taxon>Polyangia</taxon>
        <taxon>Nannocystales</taxon>
        <taxon>Nannocystaceae</taxon>
        <taxon>Nannocystis</taxon>
    </lineage>
</organism>
<proteinExistence type="predicted"/>
<evidence type="ECO:0000256" key="1">
    <source>
        <dbReference type="ARBA" id="ARBA00022448"/>
    </source>
</evidence>
<gene>
    <name evidence="5" type="ORF">K7C98_30755</name>
</gene>
<dbReference type="SUPFAM" id="SSF52540">
    <property type="entry name" value="P-loop containing nucleoside triphosphate hydrolases"/>
    <property type="match status" value="1"/>
</dbReference>
<evidence type="ECO:0000256" key="2">
    <source>
        <dbReference type="ARBA" id="ARBA00022741"/>
    </source>
</evidence>
<keyword evidence="6" id="KW-1185">Reference proteome</keyword>
<dbReference type="InterPro" id="IPR015854">
    <property type="entry name" value="ABC_transpr_LolD-like"/>
</dbReference>
<sequence>MIRARGIRKSYRLAGARAGELPVLRGVDFDVEDGEFAAVIGRSGSGKSTLLALLGGLDSDYSGELKVAGKDLRTLSDAELSAYRNATIGFVFQAFHLLDHLSCEDNVALPALFRVDGKESKEARLTRARELMDTVGIADKIGARPGTLSGGQKQRLAIARALYHRPKLLICDEPTGNLDSASAAAIIALFRRLRDESGVTLTIVTHDPTIAAAADRVIEIRDGVVELAGGGEEVQA</sequence>
<keyword evidence="1" id="KW-0813">Transport</keyword>
<dbReference type="SMART" id="SM00382">
    <property type="entry name" value="AAA"/>
    <property type="match status" value="1"/>
</dbReference>
<dbReference type="RefSeq" id="WP_224195367.1">
    <property type="nucleotide sequence ID" value="NZ_JAIRAU010000043.1"/>
</dbReference>
<dbReference type="GO" id="GO:0005524">
    <property type="term" value="F:ATP binding"/>
    <property type="evidence" value="ECO:0007669"/>
    <property type="project" value="UniProtKB-KW"/>
</dbReference>
<accession>A0ABS7TZM1</accession>
<dbReference type="PROSITE" id="PS50893">
    <property type="entry name" value="ABC_TRANSPORTER_2"/>
    <property type="match status" value="1"/>
</dbReference>
<dbReference type="InterPro" id="IPR017911">
    <property type="entry name" value="MacB-like_ATP-bd"/>
</dbReference>
<comment type="caution">
    <text evidence="5">The sequence shown here is derived from an EMBL/GenBank/DDBJ whole genome shotgun (WGS) entry which is preliminary data.</text>
</comment>
<dbReference type="EMBL" id="JAIRAU010000043">
    <property type="protein sequence ID" value="MBZ5713631.1"/>
    <property type="molecule type" value="Genomic_DNA"/>
</dbReference>
<evidence type="ECO:0000256" key="3">
    <source>
        <dbReference type="ARBA" id="ARBA00022840"/>
    </source>
</evidence>
<dbReference type="InterPro" id="IPR027417">
    <property type="entry name" value="P-loop_NTPase"/>
</dbReference>
<dbReference type="InterPro" id="IPR003439">
    <property type="entry name" value="ABC_transporter-like_ATP-bd"/>
</dbReference>
<dbReference type="PANTHER" id="PTHR24220:SF86">
    <property type="entry name" value="ABC TRANSPORTER ABCH.1"/>
    <property type="match status" value="1"/>
</dbReference>
<evidence type="ECO:0000313" key="5">
    <source>
        <dbReference type="EMBL" id="MBZ5713631.1"/>
    </source>
</evidence>
<keyword evidence="2" id="KW-0547">Nucleotide-binding</keyword>
<dbReference type="PANTHER" id="PTHR24220">
    <property type="entry name" value="IMPORT ATP-BINDING PROTEIN"/>
    <property type="match status" value="1"/>
</dbReference>
<dbReference type="Proteomes" id="UP001139031">
    <property type="component" value="Unassembled WGS sequence"/>
</dbReference>
<evidence type="ECO:0000259" key="4">
    <source>
        <dbReference type="PROSITE" id="PS50893"/>
    </source>
</evidence>
<dbReference type="InterPro" id="IPR003593">
    <property type="entry name" value="AAA+_ATPase"/>
</dbReference>
<evidence type="ECO:0000313" key="6">
    <source>
        <dbReference type="Proteomes" id="UP001139031"/>
    </source>
</evidence>
<dbReference type="CDD" id="cd03255">
    <property type="entry name" value="ABC_MJ0796_LolCDE_FtsE"/>
    <property type="match status" value="1"/>
</dbReference>
<dbReference type="Pfam" id="PF00005">
    <property type="entry name" value="ABC_tran"/>
    <property type="match status" value="1"/>
</dbReference>
<name>A0ABS7TZM1_9BACT</name>
<reference evidence="5" key="1">
    <citation type="submission" date="2021-08" db="EMBL/GenBank/DDBJ databases">
        <authorList>
            <person name="Stevens D.C."/>
        </authorList>
    </citation>
    <scope>NUCLEOTIDE SEQUENCE</scope>
    <source>
        <strain evidence="5">DSM 53165</strain>
    </source>
</reference>
<protein>
    <submittedName>
        <fullName evidence="5">ABC transporter ATP-binding protein</fullName>
    </submittedName>
</protein>